<protein>
    <submittedName>
        <fullName evidence="2">GMP synthase, glutamine amidotransferase domain</fullName>
        <ecNumber evidence="2">6.3.5.2</ecNumber>
    </submittedName>
</protein>
<sequence length="210" mass="23715">MLGGLLVQDRYETMTVRPKQEKLPPSDGYNLLVVLGAPYSVNDDLPHLREEEGIIREFVESKRPVLGICLGSQLIAKAFGGRVYTGPKKEIGFYHDIQCDNEGLFAGFESPFTAFHWHNDTFELPQGSTRLASSTHYENQAFRYKTAVGLQFHLEVDTEMAIQWLDGAQQKGILSTDTAGKIRSEMAEQMPVVNQNMERFYANFKSEFGL</sequence>
<evidence type="ECO:0000313" key="3">
    <source>
        <dbReference type="Proteomes" id="UP000000758"/>
    </source>
</evidence>
<dbReference type="InterPro" id="IPR029062">
    <property type="entry name" value="Class_I_gatase-like"/>
</dbReference>
<dbReference type="GO" id="GO:0003922">
    <property type="term" value="F:GMP synthase (glutamine-hydrolyzing) activity"/>
    <property type="evidence" value="ECO:0007669"/>
    <property type="project" value="UniProtKB-EC"/>
</dbReference>
<dbReference type="KEGG" id="csy:CENSYa_0168"/>
<evidence type="ECO:0000313" key="2">
    <source>
        <dbReference type="EMBL" id="ABK76813.1"/>
    </source>
</evidence>
<dbReference type="PROSITE" id="PS51273">
    <property type="entry name" value="GATASE_TYPE_1"/>
    <property type="match status" value="1"/>
</dbReference>
<dbReference type="PATRIC" id="fig|414004.10.peg.147"/>
<dbReference type="EnsemblBacteria" id="ABK76813">
    <property type="protein sequence ID" value="ABK76813"/>
    <property type="gene ID" value="CENSYa_0168"/>
</dbReference>
<dbReference type="AlphaFoldDB" id="A0RTZ6"/>
<gene>
    <name evidence="2" type="ordered locus">CENSYa_0168</name>
</gene>
<feature type="domain" description="Glutamine amidotransferase" evidence="1">
    <location>
        <begin position="18"/>
        <end position="157"/>
    </location>
</feature>
<dbReference type="EC" id="6.3.5.2" evidence="2"/>
<dbReference type="Gene3D" id="3.40.50.880">
    <property type="match status" value="1"/>
</dbReference>
<name>A0RTZ6_CENSY</name>
<keyword evidence="3" id="KW-1185">Reference proteome</keyword>
<dbReference type="PANTHER" id="PTHR42695">
    <property type="entry name" value="GLUTAMINE AMIDOTRANSFERASE YLR126C-RELATED"/>
    <property type="match status" value="1"/>
</dbReference>
<proteinExistence type="predicted"/>
<organism evidence="2 3">
    <name type="scientific">Cenarchaeum symbiosum (strain A)</name>
    <dbReference type="NCBI Taxonomy" id="414004"/>
    <lineage>
        <taxon>Archaea</taxon>
        <taxon>Nitrososphaerota</taxon>
        <taxon>Candidatus Cenarchaeales</taxon>
        <taxon>Candidatus Cenarchaeaceae</taxon>
        <taxon>Candidatus Cenarchaeum</taxon>
    </lineage>
</organism>
<dbReference type="STRING" id="414004.CENSYa_0168"/>
<keyword evidence="2" id="KW-0315">Glutamine amidotransferase</keyword>
<dbReference type="GO" id="GO:0005829">
    <property type="term" value="C:cytosol"/>
    <property type="evidence" value="ECO:0007669"/>
    <property type="project" value="TreeGrafter"/>
</dbReference>
<accession>A0RTZ6</accession>
<dbReference type="CDD" id="cd01741">
    <property type="entry name" value="GATase1_1"/>
    <property type="match status" value="1"/>
</dbReference>
<dbReference type="InterPro" id="IPR017926">
    <property type="entry name" value="GATASE"/>
</dbReference>
<dbReference type="Pfam" id="PF00117">
    <property type="entry name" value="GATase"/>
    <property type="match status" value="1"/>
</dbReference>
<dbReference type="Proteomes" id="UP000000758">
    <property type="component" value="Chromosome"/>
</dbReference>
<dbReference type="PANTHER" id="PTHR42695:SF5">
    <property type="entry name" value="GLUTAMINE AMIDOTRANSFERASE YLR126C-RELATED"/>
    <property type="match status" value="1"/>
</dbReference>
<dbReference type="InterPro" id="IPR044992">
    <property type="entry name" value="ChyE-like"/>
</dbReference>
<reference evidence="2 3" key="1">
    <citation type="journal article" date="2006" name="Proc. Natl. Acad. Sci. U.S.A.">
        <title>Genomic analysis of the uncultivated marine crenarchaeote Cenarchaeum symbiosum.</title>
        <authorList>
            <person name="Hallam S.J."/>
            <person name="Konstantinidis K.T."/>
            <person name="Putnam N."/>
            <person name="Schleper C."/>
            <person name="Watanabe Y."/>
            <person name="Sugahara J."/>
            <person name="Preston C."/>
            <person name="de la Torre J."/>
            <person name="Richardson P.M."/>
            <person name="DeLong E.F."/>
        </authorList>
    </citation>
    <scope>NUCLEOTIDE SEQUENCE [LARGE SCALE GENOMIC DNA]</scope>
    <source>
        <strain evidence="3">A</strain>
    </source>
</reference>
<evidence type="ECO:0000259" key="1">
    <source>
        <dbReference type="Pfam" id="PF00117"/>
    </source>
</evidence>
<dbReference type="EMBL" id="DP000238">
    <property type="protein sequence ID" value="ABK76813.1"/>
    <property type="molecule type" value="Genomic_DNA"/>
</dbReference>
<keyword evidence="2" id="KW-0436">Ligase</keyword>
<dbReference type="SUPFAM" id="SSF52317">
    <property type="entry name" value="Class I glutamine amidotransferase-like"/>
    <property type="match status" value="1"/>
</dbReference>
<dbReference type="HOGENOM" id="CLU_054974_3_1_2"/>